<keyword evidence="2" id="KW-0560">Oxidoreductase</keyword>
<name>A7SEM4_NEMVE</name>
<organism evidence="5 6">
    <name type="scientific">Nematostella vectensis</name>
    <name type="common">Starlet sea anemone</name>
    <dbReference type="NCBI Taxonomy" id="45351"/>
    <lineage>
        <taxon>Eukaryota</taxon>
        <taxon>Metazoa</taxon>
        <taxon>Cnidaria</taxon>
        <taxon>Anthozoa</taxon>
        <taxon>Hexacorallia</taxon>
        <taxon>Actiniaria</taxon>
        <taxon>Edwardsiidae</taxon>
        <taxon>Nematostella</taxon>
    </lineage>
</organism>
<dbReference type="GO" id="GO:0016491">
    <property type="term" value="F:oxidoreductase activity"/>
    <property type="evidence" value="ECO:0000318"/>
    <property type="project" value="GO_Central"/>
</dbReference>
<reference evidence="5 6" key="1">
    <citation type="journal article" date="2007" name="Science">
        <title>Sea anemone genome reveals ancestral eumetazoan gene repertoire and genomic organization.</title>
        <authorList>
            <person name="Putnam N.H."/>
            <person name="Srivastava M."/>
            <person name="Hellsten U."/>
            <person name="Dirks B."/>
            <person name="Chapman J."/>
            <person name="Salamov A."/>
            <person name="Terry A."/>
            <person name="Shapiro H."/>
            <person name="Lindquist E."/>
            <person name="Kapitonov V.V."/>
            <person name="Jurka J."/>
            <person name="Genikhovich G."/>
            <person name="Grigoriev I.V."/>
            <person name="Lucas S.M."/>
            <person name="Steele R.E."/>
            <person name="Finnerty J.R."/>
            <person name="Technau U."/>
            <person name="Martindale M.Q."/>
            <person name="Rokhsar D.S."/>
        </authorList>
    </citation>
    <scope>NUCLEOTIDE SEQUENCE [LARGE SCALE GENOMIC DNA]</scope>
    <source>
        <strain evidence="6">CH2 X CH6</strain>
    </source>
</reference>
<dbReference type="PANTHER" id="PTHR42840">
    <property type="entry name" value="NAD(P)-BINDING ROSSMANN-FOLD SUPERFAMILY PROTEIN-RELATED"/>
    <property type="match status" value="1"/>
</dbReference>
<dbReference type="InterPro" id="IPR055170">
    <property type="entry name" value="GFO_IDH_MocA-like_dom"/>
</dbReference>
<dbReference type="EMBL" id="DS469638">
    <property type="protein sequence ID" value="EDO37815.1"/>
    <property type="molecule type" value="Genomic_DNA"/>
</dbReference>
<proteinExistence type="inferred from homology"/>
<dbReference type="KEGG" id="nve:5509343"/>
<evidence type="ECO:0000313" key="6">
    <source>
        <dbReference type="Proteomes" id="UP000001593"/>
    </source>
</evidence>
<dbReference type="HOGENOM" id="CLU_023194_0_3_1"/>
<dbReference type="PhylomeDB" id="A7SEM4"/>
<evidence type="ECO:0000256" key="1">
    <source>
        <dbReference type="ARBA" id="ARBA00010928"/>
    </source>
</evidence>
<dbReference type="Proteomes" id="UP000001593">
    <property type="component" value="Unassembled WGS sequence"/>
</dbReference>
<dbReference type="Pfam" id="PF01408">
    <property type="entry name" value="GFO_IDH_MocA"/>
    <property type="match status" value="1"/>
</dbReference>
<dbReference type="eggNOG" id="KOG2742">
    <property type="taxonomic scope" value="Eukaryota"/>
</dbReference>
<keyword evidence="6" id="KW-1185">Reference proteome</keyword>
<dbReference type="SUPFAM" id="SSF55347">
    <property type="entry name" value="Glyceraldehyde-3-phosphate dehydrogenase-like, C-terminal domain"/>
    <property type="match status" value="1"/>
</dbReference>
<dbReference type="Gene3D" id="3.40.50.720">
    <property type="entry name" value="NAD(P)-binding Rossmann-like Domain"/>
    <property type="match status" value="1"/>
</dbReference>
<dbReference type="InParanoid" id="A7SEM4"/>
<dbReference type="GO" id="GO:0006740">
    <property type="term" value="P:NADPH regeneration"/>
    <property type="evidence" value="ECO:0000318"/>
    <property type="project" value="GO_Central"/>
</dbReference>
<dbReference type="InterPro" id="IPR036291">
    <property type="entry name" value="NAD(P)-bd_dom_sf"/>
</dbReference>
<evidence type="ECO:0000259" key="4">
    <source>
        <dbReference type="Pfam" id="PF22725"/>
    </source>
</evidence>
<dbReference type="Gene3D" id="3.30.360.10">
    <property type="entry name" value="Dihydrodipicolinate Reductase, domain 2"/>
    <property type="match status" value="1"/>
</dbReference>
<feature type="domain" description="Gfo/Idh/MocA-like oxidoreductase N-terminal" evidence="3">
    <location>
        <begin position="7"/>
        <end position="126"/>
    </location>
</feature>
<protein>
    <recommendedName>
        <fullName evidence="7">Inositol 2-dehydrogenase</fullName>
    </recommendedName>
</protein>
<dbReference type="InterPro" id="IPR000683">
    <property type="entry name" value="Gfo/Idh/MocA-like_OxRdtase_N"/>
</dbReference>
<comment type="similarity">
    <text evidence="1">Belongs to the Gfo/Idh/MocA family.</text>
</comment>
<dbReference type="OMA" id="FLERYMQ"/>
<dbReference type="STRING" id="45351.A7SEM4"/>
<dbReference type="AlphaFoldDB" id="A7SEM4"/>
<feature type="domain" description="GFO/IDH/MocA-like oxidoreductase" evidence="4">
    <location>
        <begin position="142"/>
        <end position="257"/>
    </location>
</feature>
<evidence type="ECO:0008006" key="7">
    <source>
        <dbReference type="Google" id="ProtNLM"/>
    </source>
</evidence>
<evidence type="ECO:0000259" key="3">
    <source>
        <dbReference type="Pfam" id="PF01408"/>
    </source>
</evidence>
<accession>A7SEM4</accession>
<evidence type="ECO:0000256" key="2">
    <source>
        <dbReference type="ARBA" id="ARBA00023002"/>
    </source>
</evidence>
<sequence>MSADRVGVVIFGLGRAGKIHVKNILNNPRIELKYVIEEAVENAVEFLRQELCCYATVLAVSAVQVALADPSVKAAVICTPTPVHEQCVLMALRAGKAVFCEKPIADTLASTEACYDEAEKQGLPLFCALNRRFDPGFRSIIESAKKGKVGQIHMIKQTSRDSPLPSMEYLKISNGIFHDCAVHDIDVVSTIAGEAPSTIYAQAHSFVPGIKAMGDVDAVAITLKFPCGMMAQIDLDRLAVYGYDQRLEVFGDKGMLRCENMRPTAVQLSSGDGTLQERNLFSFPQRYAESYFNQLNHFIDVVKGQAEMEVKKENVMLACKIASACEHSYKTGTVVNFQN</sequence>
<evidence type="ECO:0000313" key="5">
    <source>
        <dbReference type="EMBL" id="EDO37815.1"/>
    </source>
</evidence>
<dbReference type="GO" id="GO:0000166">
    <property type="term" value="F:nucleotide binding"/>
    <property type="evidence" value="ECO:0007669"/>
    <property type="project" value="InterPro"/>
</dbReference>
<dbReference type="Pfam" id="PF22725">
    <property type="entry name" value="GFO_IDH_MocA_C3"/>
    <property type="match status" value="1"/>
</dbReference>
<gene>
    <name evidence="5" type="ORF">NEMVEDRAFT_v1g169715</name>
</gene>
<dbReference type="PANTHER" id="PTHR42840:SF3">
    <property type="entry name" value="BINDING ROSSMANN FOLD OXIDOREDUCTASE, PUTATIVE (AFU_ORTHOLOGUE AFUA_2G10240)-RELATED"/>
    <property type="match status" value="1"/>
</dbReference>
<dbReference type="SUPFAM" id="SSF51735">
    <property type="entry name" value="NAD(P)-binding Rossmann-fold domains"/>
    <property type="match status" value="1"/>
</dbReference>
<dbReference type="OrthoDB" id="64915at2759"/>